<evidence type="ECO:0000313" key="3">
    <source>
        <dbReference type="Proteomes" id="UP000280395"/>
    </source>
</evidence>
<reference evidence="2 3" key="1">
    <citation type="submission" date="2018-08" db="EMBL/GenBank/DDBJ databases">
        <title>Recombination of ecologically and evolutionarily significant loci maintains genetic cohesion in the Pseudomonas syringae species complex.</title>
        <authorList>
            <person name="Dillon M."/>
            <person name="Thakur S."/>
            <person name="Almeida R.N.D."/>
            <person name="Weir B.S."/>
            <person name="Guttman D.S."/>
        </authorList>
    </citation>
    <scope>NUCLEOTIDE SEQUENCE [LARGE SCALE GENOMIC DNA]</scope>
    <source>
        <strain evidence="2 3">ICMP 14479</strain>
    </source>
</reference>
<sequence>MPHILSGDMRLLAGFAEKRIDAPEMKDIPTAKEQGYDIVWPVVRGFYLGPKVSDEDYTWWKDSFDKILASEDFAKLRDQRELFPFAMTGAELDTYVKKQVADYKLMAREFGLIQ</sequence>
<dbReference type="AlphaFoldDB" id="A0A3M5VZW9"/>
<accession>A0A3M5VZW9</accession>
<proteinExistence type="inferred from homology"/>
<name>A0A3M5VZW9_PSESX</name>
<dbReference type="InterPro" id="IPR042100">
    <property type="entry name" value="Bug_dom1"/>
</dbReference>
<dbReference type="EMBL" id="RBUA01000297">
    <property type="protein sequence ID" value="RMU63244.1"/>
    <property type="molecule type" value="Genomic_DNA"/>
</dbReference>
<evidence type="ECO:0000256" key="1">
    <source>
        <dbReference type="ARBA" id="ARBA00006987"/>
    </source>
</evidence>
<dbReference type="Proteomes" id="UP000280395">
    <property type="component" value="Unassembled WGS sequence"/>
</dbReference>
<comment type="caution">
    <text evidence="2">The sequence shown here is derived from an EMBL/GenBank/DDBJ whole genome shotgun (WGS) entry which is preliminary data.</text>
</comment>
<dbReference type="InterPro" id="IPR005064">
    <property type="entry name" value="BUG"/>
</dbReference>
<protein>
    <recommendedName>
        <fullName evidence="4">Tricarboxylic transport membrane protein</fullName>
    </recommendedName>
</protein>
<dbReference type="PANTHER" id="PTHR42928">
    <property type="entry name" value="TRICARBOXYLATE-BINDING PROTEIN"/>
    <property type="match status" value="1"/>
</dbReference>
<organism evidence="2 3">
    <name type="scientific">Pseudomonas syringae pv. avii</name>
    <dbReference type="NCBI Taxonomy" id="663959"/>
    <lineage>
        <taxon>Bacteria</taxon>
        <taxon>Pseudomonadati</taxon>
        <taxon>Pseudomonadota</taxon>
        <taxon>Gammaproteobacteria</taxon>
        <taxon>Pseudomonadales</taxon>
        <taxon>Pseudomonadaceae</taxon>
        <taxon>Pseudomonas</taxon>
        <taxon>Pseudomonas syringae</taxon>
    </lineage>
</organism>
<gene>
    <name evidence="2" type="ORF">ALP29_200188</name>
</gene>
<comment type="similarity">
    <text evidence="1">Belongs to the UPF0065 (bug) family.</text>
</comment>
<evidence type="ECO:0000313" key="2">
    <source>
        <dbReference type="EMBL" id="RMU63244.1"/>
    </source>
</evidence>
<dbReference type="Gene3D" id="3.40.190.150">
    <property type="entry name" value="Bordetella uptake gene, domain 1"/>
    <property type="match status" value="1"/>
</dbReference>
<evidence type="ECO:0008006" key="4">
    <source>
        <dbReference type="Google" id="ProtNLM"/>
    </source>
</evidence>
<dbReference type="PANTHER" id="PTHR42928:SF3">
    <property type="entry name" value="UPF0065 PROTEIN YFLP"/>
    <property type="match status" value="1"/>
</dbReference>